<organism evidence="1 2">
    <name type="scientific">Funneliformis mosseae</name>
    <name type="common">Endomycorrhizal fungus</name>
    <name type="synonym">Glomus mosseae</name>
    <dbReference type="NCBI Taxonomy" id="27381"/>
    <lineage>
        <taxon>Eukaryota</taxon>
        <taxon>Fungi</taxon>
        <taxon>Fungi incertae sedis</taxon>
        <taxon>Mucoromycota</taxon>
        <taxon>Glomeromycotina</taxon>
        <taxon>Glomeromycetes</taxon>
        <taxon>Glomerales</taxon>
        <taxon>Glomeraceae</taxon>
        <taxon>Funneliformis</taxon>
    </lineage>
</organism>
<reference evidence="1" key="1">
    <citation type="submission" date="2021-06" db="EMBL/GenBank/DDBJ databases">
        <authorList>
            <person name="Kallberg Y."/>
            <person name="Tangrot J."/>
            <person name="Rosling A."/>
        </authorList>
    </citation>
    <scope>NUCLEOTIDE SEQUENCE</scope>
    <source>
        <strain evidence="1">87-6 pot B 2015</strain>
    </source>
</reference>
<proteinExistence type="predicted"/>
<name>A0A9N9CXU7_FUNMO</name>
<gene>
    <name evidence="1" type="ORF">FMOSSE_LOCUS9720</name>
</gene>
<sequence length="58" mass="6641">MSARYFNEVFYAFYGMIKLLHYPLGSQNLDDRIYEILPLEILNGGLCTLATHVTEITA</sequence>
<protein>
    <submittedName>
        <fullName evidence="1">14897_t:CDS:1</fullName>
    </submittedName>
</protein>
<evidence type="ECO:0000313" key="2">
    <source>
        <dbReference type="Proteomes" id="UP000789375"/>
    </source>
</evidence>
<dbReference type="Proteomes" id="UP000789375">
    <property type="component" value="Unassembled WGS sequence"/>
</dbReference>
<comment type="caution">
    <text evidence="1">The sequence shown here is derived from an EMBL/GenBank/DDBJ whole genome shotgun (WGS) entry which is preliminary data.</text>
</comment>
<dbReference type="AlphaFoldDB" id="A0A9N9CXU7"/>
<accession>A0A9N9CXU7</accession>
<evidence type="ECO:0000313" key="1">
    <source>
        <dbReference type="EMBL" id="CAG8615994.1"/>
    </source>
</evidence>
<dbReference type="EMBL" id="CAJVPP010002941">
    <property type="protein sequence ID" value="CAG8615994.1"/>
    <property type="molecule type" value="Genomic_DNA"/>
</dbReference>
<keyword evidence="2" id="KW-1185">Reference proteome</keyword>